<sequence>MLLLITYLDDTTYTIYGIWNNREVFLFIVTGGKWRM</sequence>
<comment type="caution">
    <text evidence="1">The sequence shown here is derived from an EMBL/GenBank/DDBJ whole genome shotgun (WGS) entry which is preliminary data.</text>
</comment>
<reference evidence="1 2" key="1">
    <citation type="journal article" date="2021" name="Commun. Biol.">
        <title>The genome of Shorea leprosula (Dipterocarpaceae) highlights the ecological relevance of drought in aseasonal tropical rainforests.</title>
        <authorList>
            <person name="Ng K.K.S."/>
            <person name="Kobayashi M.J."/>
            <person name="Fawcett J.A."/>
            <person name="Hatakeyama M."/>
            <person name="Paape T."/>
            <person name="Ng C.H."/>
            <person name="Ang C.C."/>
            <person name="Tnah L.H."/>
            <person name="Lee C.T."/>
            <person name="Nishiyama T."/>
            <person name="Sese J."/>
            <person name="O'Brien M.J."/>
            <person name="Copetti D."/>
            <person name="Mohd Noor M.I."/>
            <person name="Ong R.C."/>
            <person name="Putra M."/>
            <person name="Sireger I.Z."/>
            <person name="Indrioko S."/>
            <person name="Kosugi Y."/>
            <person name="Izuno A."/>
            <person name="Isagi Y."/>
            <person name="Lee S.L."/>
            <person name="Shimizu K.K."/>
        </authorList>
    </citation>
    <scope>NUCLEOTIDE SEQUENCE [LARGE SCALE GENOMIC DNA]</scope>
    <source>
        <strain evidence="1">214</strain>
    </source>
</reference>
<accession>A0AAV5MMN8</accession>
<name>A0AAV5MMN8_9ROSI</name>
<dbReference type="Proteomes" id="UP001054252">
    <property type="component" value="Unassembled WGS sequence"/>
</dbReference>
<evidence type="ECO:0000313" key="2">
    <source>
        <dbReference type="Proteomes" id="UP001054252"/>
    </source>
</evidence>
<organism evidence="1 2">
    <name type="scientific">Rubroshorea leprosula</name>
    <dbReference type="NCBI Taxonomy" id="152421"/>
    <lineage>
        <taxon>Eukaryota</taxon>
        <taxon>Viridiplantae</taxon>
        <taxon>Streptophyta</taxon>
        <taxon>Embryophyta</taxon>
        <taxon>Tracheophyta</taxon>
        <taxon>Spermatophyta</taxon>
        <taxon>Magnoliopsida</taxon>
        <taxon>eudicotyledons</taxon>
        <taxon>Gunneridae</taxon>
        <taxon>Pentapetalae</taxon>
        <taxon>rosids</taxon>
        <taxon>malvids</taxon>
        <taxon>Malvales</taxon>
        <taxon>Dipterocarpaceae</taxon>
        <taxon>Rubroshorea</taxon>
    </lineage>
</organism>
<proteinExistence type="predicted"/>
<gene>
    <name evidence="1" type="ORF">SLEP1_g57943</name>
</gene>
<protein>
    <submittedName>
        <fullName evidence="1">Uncharacterized protein</fullName>
    </submittedName>
</protein>
<keyword evidence="2" id="KW-1185">Reference proteome</keyword>
<dbReference type="EMBL" id="BPVZ01000469">
    <property type="protein sequence ID" value="GKV51276.1"/>
    <property type="molecule type" value="Genomic_DNA"/>
</dbReference>
<evidence type="ECO:0000313" key="1">
    <source>
        <dbReference type="EMBL" id="GKV51276.1"/>
    </source>
</evidence>
<dbReference type="AlphaFoldDB" id="A0AAV5MMN8"/>